<keyword evidence="2" id="KW-1185">Reference proteome</keyword>
<evidence type="ECO:0000313" key="2">
    <source>
        <dbReference type="Proteomes" id="UP000308600"/>
    </source>
</evidence>
<protein>
    <submittedName>
        <fullName evidence="1">Uncharacterized protein</fullName>
    </submittedName>
</protein>
<dbReference type="EMBL" id="ML208478">
    <property type="protein sequence ID" value="TFK64361.1"/>
    <property type="molecule type" value="Genomic_DNA"/>
</dbReference>
<evidence type="ECO:0000313" key="1">
    <source>
        <dbReference type="EMBL" id="TFK64361.1"/>
    </source>
</evidence>
<accession>A0ACD3AFN6</accession>
<organism evidence="1 2">
    <name type="scientific">Pluteus cervinus</name>
    <dbReference type="NCBI Taxonomy" id="181527"/>
    <lineage>
        <taxon>Eukaryota</taxon>
        <taxon>Fungi</taxon>
        <taxon>Dikarya</taxon>
        <taxon>Basidiomycota</taxon>
        <taxon>Agaricomycotina</taxon>
        <taxon>Agaricomycetes</taxon>
        <taxon>Agaricomycetidae</taxon>
        <taxon>Agaricales</taxon>
        <taxon>Pluteineae</taxon>
        <taxon>Pluteaceae</taxon>
        <taxon>Pluteus</taxon>
    </lineage>
</organism>
<sequence length="104" mass="11347">MLAVLALLVLAPIVWSPVFFLFSISSEIHTPAIRISRMSFTAQSRFKLKSGLGFEHATDDGRNHETISGDNGKPPTRCTSHSFGPMPSLGSLPFPISELGFFEP</sequence>
<proteinExistence type="predicted"/>
<name>A0ACD3AFN6_9AGAR</name>
<reference evidence="1 2" key="1">
    <citation type="journal article" date="2019" name="Nat. Ecol. Evol.">
        <title>Megaphylogeny resolves global patterns of mushroom evolution.</title>
        <authorList>
            <person name="Varga T."/>
            <person name="Krizsan K."/>
            <person name="Foldi C."/>
            <person name="Dima B."/>
            <person name="Sanchez-Garcia M."/>
            <person name="Sanchez-Ramirez S."/>
            <person name="Szollosi G.J."/>
            <person name="Szarkandi J.G."/>
            <person name="Papp V."/>
            <person name="Albert L."/>
            <person name="Andreopoulos W."/>
            <person name="Angelini C."/>
            <person name="Antonin V."/>
            <person name="Barry K.W."/>
            <person name="Bougher N.L."/>
            <person name="Buchanan P."/>
            <person name="Buyck B."/>
            <person name="Bense V."/>
            <person name="Catcheside P."/>
            <person name="Chovatia M."/>
            <person name="Cooper J."/>
            <person name="Damon W."/>
            <person name="Desjardin D."/>
            <person name="Finy P."/>
            <person name="Geml J."/>
            <person name="Haridas S."/>
            <person name="Hughes K."/>
            <person name="Justo A."/>
            <person name="Karasinski D."/>
            <person name="Kautmanova I."/>
            <person name="Kiss B."/>
            <person name="Kocsube S."/>
            <person name="Kotiranta H."/>
            <person name="LaButti K.M."/>
            <person name="Lechner B.E."/>
            <person name="Liimatainen K."/>
            <person name="Lipzen A."/>
            <person name="Lukacs Z."/>
            <person name="Mihaltcheva S."/>
            <person name="Morgado L.N."/>
            <person name="Niskanen T."/>
            <person name="Noordeloos M.E."/>
            <person name="Ohm R.A."/>
            <person name="Ortiz-Santana B."/>
            <person name="Ovrebo C."/>
            <person name="Racz N."/>
            <person name="Riley R."/>
            <person name="Savchenko A."/>
            <person name="Shiryaev A."/>
            <person name="Soop K."/>
            <person name="Spirin V."/>
            <person name="Szebenyi C."/>
            <person name="Tomsovsky M."/>
            <person name="Tulloss R.E."/>
            <person name="Uehling J."/>
            <person name="Grigoriev I.V."/>
            <person name="Vagvolgyi C."/>
            <person name="Papp T."/>
            <person name="Martin F.M."/>
            <person name="Miettinen O."/>
            <person name="Hibbett D.S."/>
            <person name="Nagy L.G."/>
        </authorList>
    </citation>
    <scope>NUCLEOTIDE SEQUENCE [LARGE SCALE GENOMIC DNA]</scope>
    <source>
        <strain evidence="1 2">NL-1719</strain>
    </source>
</reference>
<dbReference type="Proteomes" id="UP000308600">
    <property type="component" value="Unassembled WGS sequence"/>
</dbReference>
<gene>
    <name evidence="1" type="ORF">BDN72DRAFT_846662</name>
</gene>